<dbReference type="VEuPathDB" id="FungiDB:PPTG_24444"/>
<dbReference type="GeneID" id="20193043"/>
<organism evidence="1 2">
    <name type="scientific">Phytophthora nicotianae (strain INRA-310)</name>
    <name type="common">Phytophthora parasitica</name>
    <dbReference type="NCBI Taxonomy" id="761204"/>
    <lineage>
        <taxon>Eukaryota</taxon>
        <taxon>Sar</taxon>
        <taxon>Stramenopiles</taxon>
        <taxon>Oomycota</taxon>
        <taxon>Peronosporomycetes</taxon>
        <taxon>Peronosporales</taxon>
        <taxon>Peronosporaceae</taxon>
        <taxon>Phytophthora</taxon>
    </lineage>
</organism>
<reference evidence="1 2" key="2">
    <citation type="submission" date="2013-11" db="EMBL/GenBank/DDBJ databases">
        <title>The Genome Sequence of Phytophthora parasitica INRA-310.</title>
        <authorList>
            <consortium name="The Broad Institute Genomics Platform"/>
            <person name="Russ C."/>
            <person name="Tyler B."/>
            <person name="Panabieres F."/>
            <person name="Shan W."/>
            <person name="Tripathy S."/>
            <person name="Grunwald N."/>
            <person name="Machado M."/>
            <person name="Johnson C.S."/>
            <person name="Arredondo F."/>
            <person name="Hong C."/>
            <person name="Coffey M."/>
            <person name="Young S.K."/>
            <person name="Zeng Q."/>
            <person name="Gargeya S."/>
            <person name="Fitzgerald M."/>
            <person name="Abouelleil A."/>
            <person name="Alvarado L."/>
            <person name="Chapman S.B."/>
            <person name="Gainer-Dewar J."/>
            <person name="Goldberg J."/>
            <person name="Griggs A."/>
            <person name="Gujja S."/>
            <person name="Hansen M."/>
            <person name="Howarth C."/>
            <person name="Imamovic A."/>
            <person name="Ireland A."/>
            <person name="Larimer J."/>
            <person name="McCowan C."/>
            <person name="Murphy C."/>
            <person name="Pearson M."/>
            <person name="Poon T.W."/>
            <person name="Priest M."/>
            <person name="Roberts A."/>
            <person name="Saif S."/>
            <person name="Shea T."/>
            <person name="Sykes S."/>
            <person name="Wortman J."/>
            <person name="Nusbaum C."/>
            <person name="Birren B."/>
        </authorList>
    </citation>
    <scope>NUCLEOTIDE SEQUENCE [LARGE SCALE GENOMIC DNA]</scope>
    <source>
        <strain evidence="1 2">INRA-310</strain>
    </source>
</reference>
<reference evidence="2" key="1">
    <citation type="submission" date="2011-12" db="EMBL/GenBank/DDBJ databases">
        <authorList>
            <consortium name="The Broad Institute Genome Sequencing Platform"/>
            <person name="Russ C."/>
            <person name="Tyler B."/>
            <person name="Panabieres F."/>
            <person name="Shan W."/>
            <person name="Tripathy S."/>
            <person name="Grunwald N."/>
            <person name="Machado M."/>
            <person name="Young S.K."/>
            <person name="Zeng Q."/>
            <person name="Gargeya S."/>
            <person name="Fitzgerald M."/>
            <person name="Haas B."/>
            <person name="Abouelleil A."/>
            <person name="Alvarado L."/>
            <person name="Arachchi H.M."/>
            <person name="Berlin A."/>
            <person name="Chapman S.B."/>
            <person name="Gearin G."/>
            <person name="Goldberg J."/>
            <person name="Griggs A."/>
            <person name="Gujja S."/>
            <person name="Hansen M."/>
            <person name="Heiman D."/>
            <person name="Howarth C."/>
            <person name="Larimer J."/>
            <person name="Lui A."/>
            <person name="MacDonald P.J.P."/>
            <person name="McCowen C."/>
            <person name="Montmayeur A."/>
            <person name="Murphy C."/>
            <person name="Neiman D."/>
            <person name="Pearson M."/>
            <person name="Priest M."/>
            <person name="Roberts A."/>
            <person name="Saif S."/>
            <person name="Shea T."/>
            <person name="Sisk P."/>
            <person name="Stolte C."/>
            <person name="Sykes S."/>
            <person name="Wortman J."/>
            <person name="Nusbaum C."/>
            <person name="Birren B."/>
        </authorList>
    </citation>
    <scope>NUCLEOTIDE SEQUENCE [LARGE SCALE GENOMIC DNA]</scope>
    <source>
        <strain evidence="2">INRA-310</strain>
    </source>
</reference>
<accession>W2PEJ1</accession>
<evidence type="ECO:0000313" key="2">
    <source>
        <dbReference type="Proteomes" id="UP000018817"/>
    </source>
</evidence>
<name>W2PEJ1_PHYN3</name>
<dbReference type="EMBL" id="KI669655">
    <property type="protein sequence ID" value="ETM99261.1"/>
    <property type="molecule type" value="Genomic_DNA"/>
</dbReference>
<dbReference type="RefSeq" id="XP_008915444.1">
    <property type="nucleotide sequence ID" value="XM_008917196.1"/>
</dbReference>
<dbReference type="OMA" id="YESERCR"/>
<protein>
    <submittedName>
        <fullName evidence="1">Uncharacterized protein</fullName>
    </submittedName>
</protein>
<evidence type="ECO:0000313" key="1">
    <source>
        <dbReference type="EMBL" id="ETM99261.1"/>
    </source>
</evidence>
<sequence length="139" mass="16402">MTMLRRVVEDDGMTRRQERLLKQRLFLSTRQQRYEAANDTTKRRRNRAGQYVLEYQLRSVRERGSEGGERAEADARWGLSRSTTSIFKPPVSWKTPEMEKTCNMRACQGGFYESERCRFGVAAEDYQKIVKDVQMAKHR</sequence>
<dbReference type="AlphaFoldDB" id="W2PEJ1"/>
<gene>
    <name evidence="1" type="ORF">PPTG_24444</name>
</gene>
<proteinExistence type="predicted"/>
<dbReference type="Proteomes" id="UP000018817">
    <property type="component" value="Unassembled WGS sequence"/>
</dbReference>